<dbReference type="Gene3D" id="3.40.50.200">
    <property type="entry name" value="Peptidase S8/S53 domain"/>
    <property type="match status" value="1"/>
</dbReference>
<dbReference type="Pfam" id="PF00082">
    <property type="entry name" value="Peptidase_S8"/>
    <property type="match status" value="1"/>
</dbReference>
<evidence type="ECO:0000256" key="2">
    <source>
        <dbReference type="ARBA" id="ARBA00022670"/>
    </source>
</evidence>
<protein>
    <recommendedName>
        <fullName evidence="6">Peptidase S8/S53 domain-containing protein</fullName>
    </recommendedName>
</protein>
<keyword evidence="3 5" id="KW-0378">Hydrolase</keyword>
<evidence type="ECO:0000313" key="7">
    <source>
        <dbReference type="EMBL" id="GAA0720696.1"/>
    </source>
</evidence>
<dbReference type="SUPFAM" id="SSF52743">
    <property type="entry name" value="Subtilisin-like"/>
    <property type="match status" value="1"/>
</dbReference>
<name>A0ABN1ISY4_9GAMM</name>
<organism evidence="7 8">
    <name type="scientific">Dokdonella soli</name>
    <dbReference type="NCBI Taxonomy" id="529810"/>
    <lineage>
        <taxon>Bacteria</taxon>
        <taxon>Pseudomonadati</taxon>
        <taxon>Pseudomonadota</taxon>
        <taxon>Gammaproteobacteria</taxon>
        <taxon>Lysobacterales</taxon>
        <taxon>Rhodanobacteraceae</taxon>
        <taxon>Dokdonella</taxon>
    </lineage>
</organism>
<dbReference type="PRINTS" id="PR00723">
    <property type="entry name" value="SUBTILISIN"/>
</dbReference>
<dbReference type="InterPro" id="IPR036852">
    <property type="entry name" value="Peptidase_S8/S53_dom_sf"/>
</dbReference>
<gene>
    <name evidence="7" type="ORF">GCM10009105_30350</name>
</gene>
<dbReference type="PANTHER" id="PTHR43806:SF11">
    <property type="entry name" value="CEREVISIN-RELATED"/>
    <property type="match status" value="1"/>
</dbReference>
<dbReference type="InterPro" id="IPR000209">
    <property type="entry name" value="Peptidase_S8/S53_dom"/>
</dbReference>
<dbReference type="PANTHER" id="PTHR43806">
    <property type="entry name" value="PEPTIDASE S8"/>
    <property type="match status" value="1"/>
</dbReference>
<dbReference type="InterPro" id="IPR015500">
    <property type="entry name" value="Peptidase_S8_subtilisin-rel"/>
</dbReference>
<evidence type="ECO:0000256" key="1">
    <source>
        <dbReference type="ARBA" id="ARBA00011073"/>
    </source>
</evidence>
<dbReference type="PROSITE" id="PS00137">
    <property type="entry name" value="SUBTILASE_HIS"/>
    <property type="match status" value="1"/>
</dbReference>
<proteinExistence type="inferred from homology"/>
<feature type="domain" description="Peptidase S8/S53" evidence="6">
    <location>
        <begin position="128"/>
        <end position="413"/>
    </location>
</feature>
<dbReference type="PROSITE" id="PS00136">
    <property type="entry name" value="SUBTILASE_ASP"/>
    <property type="match status" value="1"/>
</dbReference>
<dbReference type="InterPro" id="IPR050131">
    <property type="entry name" value="Peptidase_S8_subtilisin-like"/>
</dbReference>
<dbReference type="PROSITE" id="PS51892">
    <property type="entry name" value="SUBTILASE"/>
    <property type="match status" value="1"/>
</dbReference>
<keyword evidence="4 5" id="KW-0720">Serine protease</keyword>
<feature type="active site" description="Charge relay system" evidence="5">
    <location>
        <position position="387"/>
    </location>
</feature>
<comment type="caution">
    <text evidence="7">The sequence shown here is derived from an EMBL/GenBank/DDBJ whole genome shotgun (WGS) entry which is preliminary data.</text>
</comment>
<dbReference type="Proteomes" id="UP001501523">
    <property type="component" value="Unassembled WGS sequence"/>
</dbReference>
<evidence type="ECO:0000256" key="3">
    <source>
        <dbReference type="ARBA" id="ARBA00022801"/>
    </source>
</evidence>
<evidence type="ECO:0000313" key="8">
    <source>
        <dbReference type="Proteomes" id="UP001501523"/>
    </source>
</evidence>
<feature type="active site" description="Charge relay system" evidence="5">
    <location>
        <position position="207"/>
    </location>
</feature>
<dbReference type="InterPro" id="IPR023827">
    <property type="entry name" value="Peptidase_S8_Asp-AS"/>
</dbReference>
<evidence type="ECO:0000256" key="5">
    <source>
        <dbReference type="PROSITE-ProRule" id="PRU01240"/>
    </source>
</evidence>
<sequence>MRGDLLPHESELLARAADLGGTRVLVTLDTPVDTTATLVPLTESGRRDIIAASESGFASKLAGFNAQIIRAYDAFPILLVHVDAPALQHILDLTEIRGIQEDHVLQPLDNATNAVIHATTAWAAGERGAGQVVAVLDTGMQASHPFLTTDGTASRVITSLSGCFSGNGSGTVPPLYSFCPGDVASHTGNANDGEPCYNYPGYSGCEHGTHIAGIAAGNGFYPSGNSQGGVAPMANLMSVDVYTCYWNGSTCLVVAYDSDVIAGLNWVHHEWVYTPYFISSVVISAGQTGADYTTYCDTLASAYKTAIDTLRNSDAIPTVIASGNDGFVDGVDYPACVSSAFSVAATDNSDVVASFSNSASFLSLYAPGVSVYSSIPTSTYAYLSGSSMAAAQVGGALALIQSNEGHQYSVSKLLTILQKAGKPITARGYTVSRIDIGAGFDVIFIDGFDG</sequence>
<accession>A0ABN1ISY4</accession>
<evidence type="ECO:0000259" key="6">
    <source>
        <dbReference type="Pfam" id="PF00082"/>
    </source>
</evidence>
<comment type="similarity">
    <text evidence="1 5">Belongs to the peptidase S8 family.</text>
</comment>
<reference evidence="7 8" key="1">
    <citation type="journal article" date="2019" name="Int. J. Syst. Evol. Microbiol.">
        <title>The Global Catalogue of Microorganisms (GCM) 10K type strain sequencing project: providing services to taxonomists for standard genome sequencing and annotation.</title>
        <authorList>
            <consortium name="The Broad Institute Genomics Platform"/>
            <consortium name="The Broad Institute Genome Sequencing Center for Infectious Disease"/>
            <person name="Wu L."/>
            <person name="Ma J."/>
        </authorList>
    </citation>
    <scope>NUCLEOTIDE SEQUENCE [LARGE SCALE GENOMIC DNA]</scope>
    <source>
        <strain evidence="7 8">JCM 15421</strain>
    </source>
</reference>
<dbReference type="EMBL" id="BAAAEU010000024">
    <property type="protein sequence ID" value="GAA0720696.1"/>
    <property type="molecule type" value="Genomic_DNA"/>
</dbReference>
<feature type="active site" description="Charge relay system" evidence="5">
    <location>
        <position position="137"/>
    </location>
</feature>
<evidence type="ECO:0000256" key="4">
    <source>
        <dbReference type="ARBA" id="ARBA00022825"/>
    </source>
</evidence>
<dbReference type="InterPro" id="IPR022398">
    <property type="entry name" value="Peptidase_S8_His-AS"/>
</dbReference>
<keyword evidence="2 5" id="KW-0645">Protease</keyword>
<keyword evidence="8" id="KW-1185">Reference proteome</keyword>